<dbReference type="Gramene" id="rna46876">
    <property type="protein sequence ID" value="RHN40687.1"/>
    <property type="gene ID" value="gene46876"/>
</dbReference>
<dbReference type="InterPro" id="IPR006969">
    <property type="entry name" value="Stig-like"/>
</dbReference>
<evidence type="ECO:0000313" key="4">
    <source>
        <dbReference type="Proteomes" id="UP000265566"/>
    </source>
</evidence>
<proteinExistence type="inferred from homology"/>
<organism evidence="3 4">
    <name type="scientific">Medicago truncatula</name>
    <name type="common">Barrel medic</name>
    <name type="synonym">Medicago tribuloides</name>
    <dbReference type="NCBI Taxonomy" id="3880"/>
    <lineage>
        <taxon>Eukaryota</taxon>
        <taxon>Viridiplantae</taxon>
        <taxon>Streptophyta</taxon>
        <taxon>Embryophyta</taxon>
        <taxon>Tracheophyta</taxon>
        <taxon>Spermatophyta</taxon>
        <taxon>Magnoliopsida</taxon>
        <taxon>eudicotyledons</taxon>
        <taxon>Gunneridae</taxon>
        <taxon>Pentapetalae</taxon>
        <taxon>rosids</taxon>
        <taxon>fabids</taxon>
        <taxon>Fabales</taxon>
        <taxon>Fabaceae</taxon>
        <taxon>Papilionoideae</taxon>
        <taxon>50 kb inversion clade</taxon>
        <taxon>NPAAA clade</taxon>
        <taxon>Hologalegina</taxon>
        <taxon>IRL clade</taxon>
        <taxon>Trifolieae</taxon>
        <taxon>Medicago</taxon>
    </lineage>
</organism>
<dbReference type="PANTHER" id="PTHR33227">
    <property type="entry name" value="STIGMA-SPECIFIC STIG1-LIKE PROTEIN 3"/>
    <property type="match status" value="1"/>
</dbReference>
<comment type="similarity">
    <text evidence="1">Belongs to the STIG1 family.</text>
</comment>
<sequence>MDISKDVNNCRICGRRCPTIGNWRCCNGFCANINFDPLNCGGCGRICPIMVCLMGECRYTKSSSPTTFLP</sequence>
<protein>
    <submittedName>
        <fullName evidence="3">Putative stigma-specific protein Stig1</fullName>
    </submittedName>
</protein>
<reference evidence="4" key="1">
    <citation type="journal article" date="2018" name="Nat. Plants">
        <title>Whole-genome landscape of Medicago truncatula symbiotic genes.</title>
        <authorList>
            <person name="Pecrix Y."/>
            <person name="Staton S.E."/>
            <person name="Sallet E."/>
            <person name="Lelandais-Briere C."/>
            <person name="Moreau S."/>
            <person name="Carrere S."/>
            <person name="Blein T."/>
            <person name="Jardinaud M.F."/>
            <person name="Latrasse D."/>
            <person name="Zouine M."/>
            <person name="Zahm M."/>
            <person name="Kreplak J."/>
            <person name="Mayjonade B."/>
            <person name="Satge C."/>
            <person name="Perez M."/>
            <person name="Cauet S."/>
            <person name="Marande W."/>
            <person name="Chantry-Darmon C."/>
            <person name="Lopez-Roques C."/>
            <person name="Bouchez O."/>
            <person name="Berard A."/>
            <person name="Debelle F."/>
            <person name="Munos S."/>
            <person name="Bendahmane A."/>
            <person name="Berges H."/>
            <person name="Niebel A."/>
            <person name="Buitink J."/>
            <person name="Frugier F."/>
            <person name="Benhamed M."/>
            <person name="Crespi M."/>
            <person name="Gouzy J."/>
            <person name="Gamas P."/>
        </authorList>
    </citation>
    <scope>NUCLEOTIDE SEQUENCE [LARGE SCALE GENOMIC DNA]</scope>
    <source>
        <strain evidence="4">cv. Jemalong A17</strain>
    </source>
</reference>
<accession>A0A396GPP4</accession>
<dbReference type="PANTHER" id="PTHR33227:SF58">
    <property type="entry name" value="STIGMA-SPECIFIC STIG1 FAMILY PROTEIN"/>
    <property type="match status" value="1"/>
</dbReference>
<dbReference type="EMBL" id="PSQE01000008">
    <property type="protein sequence ID" value="RHN40687.1"/>
    <property type="molecule type" value="Genomic_DNA"/>
</dbReference>
<dbReference type="Pfam" id="PF04885">
    <property type="entry name" value="Stig1"/>
    <property type="match status" value="1"/>
</dbReference>
<gene>
    <name evidence="3" type="ORF">MtrunA17_Chr8g0357501</name>
</gene>
<dbReference type="AlphaFoldDB" id="A0A396GPP4"/>
<name>A0A396GPP4_MEDTR</name>
<evidence type="ECO:0000256" key="1">
    <source>
        <dbReference type="ARBA" id="ARBA00006010"/>
    </source>
</evidence>
<evidence type="ECO:0000256" key="2">
    <source>
        <dbReference type="ARBA" id="ARBA00022729"/>
    </source>
</evidence>
<comment type="caution">
    <text evidence="3">The sequence shown here is derived from an EMBL/GenBank/DDBJ whole genome shotgun (WGS) entry which is preliminary data.</text>
</comment>
<dbReference type="Proteomes" id="UP000265566">
    <property type="component" value="Chromosome 8"/>
</dbReference>
<keyword evidence="2" id="KW-0732">Signal</keyword>
<evidence type="ECO:0000313" key="3">
    <source>
        <dbReference type="EMBL" id="RHN40687.1"/>
    </source>
</evidence>